<name>A0A8W8MIS9_MAGGI</name>
<evidence type="ECO:0000313" key="1">
    <source>
        <dbReference type="EnsemblMetazoa" id="G33094.1:cds"/>
    </source>
</evidence>
<dbReference type="Proteomes" id="UP000005408">
    <property type="component" value="Unassembled WGS sequence"/>
</dbReference>
<reference evidence="1" key="1">
    <citation type="submission" date="2022-08" db="UniProtKB">
        <authorList>
            <consortium name="EnsemblMetazoa"/>
        </authorList>
    </citation>
    <scope>IDENTIFICATION</scope>
    <source>
        <strain evidence="1">05x7-T-G4-1.051#20</strain>
    </source>
</reference>
<keyword evidence="2" id="KW-1185">Reference proteome</keyword>
<proteinExistence type="predicted"/>
<sequence length="98" mass="11154">MDLRCICAEKREIVEEITKIEGRLRTLLPQIENIPCSMDAVMNKRAASTPITKEMDSAFMADTVNEDIPFDSSCRIDVWAIKYPRGGRGVKMEYPHCC</sequence>
<evidence type="ECO:0000313" key="2">
    <source>
        <dbReference type="Proteomes" id="UP000005408"/>
    </source>
</evidence>
<accession>A0A8W8MIS9</accession>
<dbReference type="AlphaFoldDB" id="A0A8W8MIS9"/>
<organism evidence="1 2">
    <name type="scientific">Magallana gigas</name>
    <name type="common">Pacific oyster</name>
    <name type="synonym">Crassostrea gigas</name>
    <dbReference type="NCBI Taxonomy" id="29159"/>
    <lineage>
        <taxon>Eukaryota</taxon>
        <taxon>Metazoa</taxon>
        <taxon>Spiralia</taxon>
        <taxon>Lophotrochozoa</taxon>
        <taxon>Mollusca</taxon>
        <taxon>Bivalvia</taxon>
        <taxon>Autobranchia</taxon>
        <taxon>Pteriomorphia</taxon>
        <taxon>Ostreida</taxon>
        <taxon>Ostreoidea</taxon>
        <taxon>Ostreidae</taxon>
        <taxon>Magallana</taxon>
    </lineage>
</organism>
<dbReference type="EnsemblMetazoa" id="G33094.1">
    <property type="protein sequence ID" value="G33094.1:cds"/>
    <property type="gene ID" value="G33094"/>
</dbReference>
<protein>
    <submittedName>
        <fullName evidence="1">Uncharacterized protein</fullName>
    </submittedName>
</protein>